<dbReference type="SUPFAM" id="SSF47384">
    <property type="entry name" value="Homodimeric domain of signal transducing histidine kinase"/>
    <property type="match status" value="1"/>
</dbReference>
<evidence type="ECO:0000256" key="6">
    <source>
        <dbReference type="ARBA" id="ARBA00022692"/>
    </source>
</evidence>
<feature type="domain" description="Histidine kinase" evidence="12">
    <location>
        <begin position="42"/>
        <end position="252"/>
    </location>
</feature>
<dbReference type="InterPro" id="IPR036097">
    <property type="entry name" value="HisK_dim/P_sf"/>
</dbReference>
<dbReference type="EC" id="2.7.13.3" evidence="3"/>
<evidence type="ECO:0000313" key="14">
    <source>
        <dbReference type="Proteomes" id="UP001163064"/>
    </source>
</evidence>
<dbReference type="CDD" id="cd00075">
    <property type="entry name" value="HATPase"/>
    <property type="match status" value="1"/>
</dbReference>
<feature type="compositionally biased region" description="Low complexity" evidence="11">
    <location>
        <begin position="1"/>
        <end position="17"/>
    </location>
</feature>
<keyword evidence="14" id="KW-1185">Reference proteome</keyword>
<evidence type="ECO:0000313" key="13">
    <source>
        <dbReference type="EMBL" id="MCX3061376.1"/>
    </source>
</evidence>
<keyword evidence="5" id="KW-0808">Transferase</keyword>
<evidence type="ECO:0000256" key="2">
    <source>
        <dbReference type="ARBA" id="ARBA00004236"/>
    </source>
</evidence>
<sequence>MALTTQAPTAPATDTAPAPAPAPTGPLTRHLPPHDGPAIAAAAAHQVRSPLASIRLRLELLQDQLSKTEARREVRGILAEVQRLGRILEQLLTWGSIDRRESPAENVDPLGAAARSIDAWSPLADTHDVRLVLHGLACTATQVPGALEQSLDVLLDNALHVSPDGSAIHLTVRRTATTVRTEVADRGPGMTREEMARACEPFWRGGSSRKPGGTGLGLTIAAALLTASGGHLELDARDGGGLLAVAVLPVAA</sequence>
<evidence type="ECO:0000256" key="11">
    <source>
        <dbReference type="SAM" id="MobiDB-lite"/>
    </source>
</evidence>
<feature type="region of interest" description="Disordered" evidence="11">
    <location>
        <begin position="1"/>
        <end position="36"/>
    </location>
</feature>
<evidence type="ECO:0000256" key="10">
    <source>
        <dbReference type="ARBA" id="ARBA00023136"/>
    </source>
</evidence>
<keyword evidence="6" id="KW-0812">Transmembrane</keyword>
<organism evidence="13 14">
    <name type="scientific">Streptomyces beihaiensis</name>
    <dbReference type="NCBI Taxonomy" id="2984495"/>
    <lineage>
        <taxon>Bacteria</taxon>
        <taxon>Bacillati</taxon>
        <taxon>Actinomycetota</taxon>
        <taxon>Actinomycetes</taxon>
        <taxon>Kitasatosporales</taxon>
        <taxon>Streptomycetaceae</taxon>
        <taxon>Streptomyces</taxon>
    </lineage>
</organism>
<keyword evidence="9" id="KW-0902">Two-component regulatory system</keyword>
<evidence type="ECO:0000256" key="1">
    <source>
        <dbReference type="ARBA" id="ARBA00000085"/>
    </source>
</evidence>
<dbReference type="SMART" id="SM00388">
    <property type="entry name" value="HisKA"/>
    <property type="match status" value="1"/>
</dbReference>
<evidence type="ECO:0000256" key="9">
    <source>
        <dbReference type="ARBA" id="ARBA00023012"/>
    </source>
</evidence>
<proteinExistence type="predicted"/>
<comment type="subcellular location">
    <subcellularLocation>
        <location evidence="2">Cell membrane</location>
    </subcellularLocation>
</comment>
<dbReference type="PANTHER" id="PTHR45436:SF5">
    <property type="entry name" value="SENSOR HISTIDINE KINASE TRCS"/>
    <property type="match status" value="1"/>
</dbReference>
<dbReference type="InterPro" id="IPR050428">
    <property type="entry name" value="TCS_sensor_his_kinase"/>
</dbReference>
<dbReference type="Pfam" id="PF02518">
    <property type="entry name" value="HATPase_c"/>
    <property type="match status" value="1"/>
</dbReference>
<keyword evidence="10" id="KW-0472">Membrane</keyword>
<accession>A0ABT3TWE2</accession>
<evidence type="ECO:0000256" key="5">
    <source>
        <dbReference type="ARBA" id="ARBA00022679"/>
    </source>
</evidence>
<dbReference type="InterPro" id="IPR003661">
    <property type="entry name" value="HisK_dim/P_dom"/>
</dbReference>
<keyword evidence="8" id="KW-1133">Transmembrane helix</keyword>
<dbReference type="PANTHER" id="PTHR45436">
    <property type="entry name" value="SENSOR HISTIDINE KINASE YKOH"/>
    <property type="match status" value="1"/>
</dbReference>
<comment type="caution">
    <text evidence="13">The sequence shown here is derived from an EMBL/GenBank/DDBJ whole genome shotgun (WGS) entry which is preliminary data.</text>
</comment>
<evidence type="ECO:0000256" key="8">
    <source>
        <dbReference type="ARBA" id="ARBA00022989"/>
    </source>
</evidence>
<dbReference type="SUPFAM" id="SSF55874">
    <property type="entry name" value="ATPase domain of HSP90 chaperone/DNA topoisomerase II/histidine kinase"/>
    <property type="match status" value="1"/>
</dbReference>
<reference evidence="13" key="1">
    <citation type="submission" date="2022-10" db="EMBL/GenBank/DDBJ databases">
        <title>Streptomyces beihaiensis sp. nov., a chitin degrading actinobacterium, isolated from shrimp pond soil.</title>
        <authorList>
            <person name="Xie J."/>
            <person name="Shen N."/>
        </authorList>
    </citation>
    <scope>NUCLEOTIDE SEQUENCE</scope>
    <source>
        <strain evidence="13">GXMU-J5</strain>
    </source>
</reference>
<protein>
    <recommendedName>
        <fullName evidence="3">histidine kinase</fullName>
        <ecNumber evidence="3">2.7.13.3</ecNumber>
    </recommendedName>
</protein>
<dbReference type="PRINTS" id="PR00344">
    <property type="entry name" value="BCTRLSENSOR"/>
</dbReference>
<dbReference type="InterPro" id="IPR003594">
    <property type="entry name" value="HATPase_dom"/>
</dbReference>
<dbReference type="PROSITE" id="PS50109">
    <property type="entry name" value="HIS_KIN"/>
    <property type="match status" value="1"/>
</dbReference>
<dbReference type="Gene3D" id="1.10.287.130">
    <property type="match status" value="1"/>
</dbReference>
<dbReference type="InterPro" id="IPR036890">
    <property type="entry name" value="HATPase_C_sf"/>
</dbReference>
<evidence type="ECO:0000256" key="3">
    <source>
        <dbReference type="ARBA" id="ARBA00012438"/>
    </source>
</evidence>
<dbReference type="Proteomes" id="UP001163064">
    <property type="component" value="Unassembled WGS sequence"/>
</dbReference>
<evidence type="ECO:0000256" key="4">
    <source>
        <dbReference type="ARBA" id="ARBA00022553"/>
    </source>
</evidence>
<gene>
    <name evidence="13" type="ORF">OFY01_16745</name>
</gene>
<evidence type="ECO:0000256" key="7">
    <source>
        <dbReference type="ARBA" id="ARBA00022777"/>
    </source>
</evidence>
<evidence type="ECO:0000259" key="12">
    <source>
        <dbReference type="PROSITE" id="PS50109"/>
    </source>
</evidence>
<keyword evidence="4" id="KW-0597">Phosphoprotein</keyword>
<dbReference type="EMBL" id="JAPHNL010000190">
    <property type="protein sequence ID" value="MCX3061376.1"/>
    <property type="molecule type" value="Genomic_DNA"/>
</dbReference>
<name>A0ABT3TWE2_9ACTN</name>
<dbReference type="GO" id="GO:0016301">
    <property type="term" value="F:kinase activity"/>
    <property type="evidence" value="ECO:0007669"/>
    <property type="project" value="UniProtKB-KW"/>
</dbReference>
<comment type="catalytic activity">
    <reaction evidence="1">
        <text>ATP + protein L-histidine = ADP + protein N-phospho-L-histidine.</text>
        <dbReference type="EC" id="2.7.13.3"/>
    </reaction>
</comment>
<dbReference type="SMART" id="SM00387">
    <property type="entry name" value="HATPase_c"/>
    <property type="match status" value="1"/>
</dbReference>
<dbReference type="Pfam" id="PF00512">
    <property type="entry name" value="HisKA"/>
    <property type="match status" value="1"/>
</dbReference>
<dbReference type="InterPro" id="IPR005467">
    <property type="entry name" value="His_kinase_dom"/>
</dbReference>
<keyword evidence="7 13" id="KW-0418">Kinase</keyword>
<dbReference type="RefSeq" id="WP_266600682.1">
    <property type="nucleotide sequence ID" value="NZ_JAPHNL010000190.1"/>
</dbReference>
<dbReference type="Gene3D" id="3.30.565.10">
    <property type="entry name" value="Histidine kinase-like ATPase, C-terminal domain"/>
    <property type="match status" value="1"/>
</dbReference>
<dbReference type="CDD" id="cd00082">
    <property type="entry name" value="HisKA"/>
    <property type="match status" value="1"/>
</dbReference>
<dbReference type="InterPro" id="IPR004358">
    <property type="entry name" value="Sig_transdc_His_kin-like_C"/>
</dbReference>